<dbReference type="InterPro" id="IPR023828">
    <property type="entry name" value="Peptidase_S8_Ser-AS"/>
</dbReference>
<evidence type="ECO:0000259" key="13">
    <source>
        <dbReference type="Pfam" id="PF04151"/>
    </source>
</evidence>
<evidence type="ECO:0000313" key="15">
    <source>
        <dbReference type="Proteomes" id="UP000248926"/>
    </source>
</evidence>
<dbReference type="PROSITE" id="PS00136">
    <property type="entry name" value="SUBTILASE_ASP"/>
    <property type="match status" value="1"/>
</dbReference>
<dbReference type="PRINTS" id="PR00723">
    <property type="entry name" value="SUBTILISIN"/>
</dbReference>
<dbReference type="Pfam" id="PF04151">
    <property type="entry name" value="PPC"/>
    <property type="match status" value="1"/>
</dbReference>
<feature type="signal peptide" evidence="11">
    <location>
        <begin position="1"/>
        <end position="25"/>
    </location>
</feature>
<feature type="active site" description="Charge relay system" evidence="9">
    <location>
        <position position="461"/>
    </location>
</feature>
<dbReference type="InterPro" id="IPR007280">
    <property type="entry name" value="Peptidase_C_arc/bac"/>
</dbReference>
<feature type="domain" description="Peptidase C-terminal archaeal/bacterial" evidence="13">
    <location>
        <begin position="552"/>
        <end position="623"/>
    </location>
</feature>
<evidence type="ECO:0000313" key="14">
    <source>
        <dbReference type="EMBL" id="RAO77099.1"/>
    </source>
</evidence>
<evidence type="ECO:0000256" key="7">
    <source>
        <dbReference type="ARBA" id="ARBA00022825"/>
    </source>
</evidence>
<organism evidence="14 15">
    <name type="scientific">Dyella jiangningensis</name>
    <dbReference type="NCBI Taxonomy" id="1379159"/>
    <lineage>
        <taxon>Bacteria</taxon>
        <taxon>Pseudomonadati</taxon>
        <taxon>Pseudomonadota</taxon>
        <taxon>Gammaproteobacteria</taxon>
        <taxon>Lysobacterales</taxon>
        <taxon>Rhodanobacteraceae</taxon>
        <taxon>Dyella</taxon>
    </lineage>
</organism>
<evidence type="ECO:0000256" key="1">
    <source>
        <dbReference type="ARBA" id="ARBA00004613"/>
    </source>
</evidence>
<dbReference type="Proteomes" id="UP000248926">
    <property type="component" value="Unassembled WGS sequence"/>
</dbReference>
<accession>A0A328P4Y1</accession>
<evidence type="ECO:0000256" key="9">
    <source>
        <dbReference type="PROSITE-ProRule" id="PRU01240"/>
    </source>
</evidence>
<dbReference type="EMBL" id="NFZS01000001">
    <property type="protein sequence ID" value="RAO77099.1"/>
    <property type="molecule type" value="Genomic_DNA"/>
</dbReference>
<dbReference type="InterPro" id="IPR050131">
    <property type="entry name" value="Peptidase_S8_subtilisin-like"/>
</dbReference>
<evidence type="ECO:0000256" key="5">
    <source>
        <dbReference type="ARBA" id="ARBA00022729"/>
    </source>
</evidence>
<evidence type="ECO:0000256" key="4">
    <source>
        <dbReference type="ARBA" id="ARBA00022670"/>
    </source>
</evidence>
<evidence type="ECO:0000256" key="8">
    <source>
        <dbReference type="ARBA" id="ARBA00023145"/>
    </source>
</evidence>
<dbReference type="InterPro" id="IPR015500">
    <property type="entry name" value="Peptidase_S8_subtilisin-rel"/>
</dbReference>
<feature type="active site" description="Charge relay system" evidence="9">
    <location>
        <position position="202"/>
    </location>
</feature>
<evidence type="ECO:0000256" key="10">
    <source>
        <dbReference type="RuleBase" id="RU003355"/>
    </source>
</evidence>
<dbReference type="RefSeq" id="WP_111981158.1">
    <property type="nucleotide sequence ID" value="NZ_NFZS01000001.1"/>
</dbReference>
<feature type="domain" description="Peptidase S8/S53" evidence="12">
    <location>
        <begin position="193"/>
        <end position="513"/>
    </location>
</feature>
<name>A0A328P4Y1_9GAMM</name>
<keyword evidence="8" id="KW-0865">Zymogen</keyword>
<dbReference type="InterPro" id="IPR023827">
    <property type="entry name" value="Peptidase_S8_Asp-AS"/>
</dbReference>
<comment type="caution">
    <text evidence="14">The sequence shown here is derived from an EMBL/GenBank/DDBJ whole genome shotgun (WGS) entry which is preliminary data.</text>
</comment>
<keyword evidence="15" id="KW-1185">Reference proteome</keyword>
<dbReference type="InterPro" id="IPR000209">
    <property type="entry name" value="Peptidase_S8/S53_dom"/>
</dbReference>
<dbReference type="GO" id="GO:0004252">
    <property type="term" value="F:serine-type endopeptidase activity"/>
    <property type="evidence" value="ECO:0007669"/>
    <property type="project" value="UniProtKB-UniRule"/>
</dbReference>
<keyword evidence="6 9" id="KW-0378">Hydrolase</keyword>
<evidence type="ECO:0000256" key="11">
    <source>
        <dbReference type="SAM" id="SignalP"/>
    </source>
</evidence>
<dbReference type="Pfam" id="PF00082">
    <property type="entry name" value="Peptidase_S8"/>
    <property type="match status" value="1"/>
</dbReference>
<dbReference type="PANTHER" id="PTHR43806">
    <property type="entry name" value="PEPTIDASE S8"/>
    <property type="match status" value="1"/>
</dbReference>
<dbReference type="GO" id="GO:0005576">
    <property type="term" value="C:extracellular region"/>
    <property type="evidence" value="ECO:0007669"/>
    <property type="project" value="UniProtKB-SubCell"/>
</dbReference>
<protein>
    <submittedName>
        <fullName evidence="14">Protease</fullName>
    </submittedName>
</protein>
<dbReference type="SUPFAM" id="SSF52743">
    <property type="entry name" value="Subtilisin-like"/>
    <property type="match status" value="1"/>
</dbReference>
<evidence type="ECO:0000256" key="6">
    <source>
        <dbReference type="ARBA" id="ARBA00022801"/>
    </source>
</evidence>
<feature type="active site" description="Charge relay system" evidence="9">
    <location>
        <position position="271"/>
    </location>
</feature>
<proteinExistence type="inferred from homology"/>
<keyword evidence="5 11" id="KW-0732">Signal</keyword>
<dbReference type="GO" id="GO:0006508">
    <property type="term" value="P:proteolysis"/>
    <property type="evidence" value="ECO:0007669"/>
    <property type="project" value="UniProtKB-KW"/>
</dbReference>
<dbReference type="InterPro" id="IPR036852">
    <property type="entry name" value="Peptidase_S8/S53_dom_sf"/>
</dbReference>
<dbReference type="AlphaFoldDB" id="A0A328P4Y1"/>
<evidence type="ECO:0000259" key="12">
    <source>
        <dbReference type="Pfam" id="PF00082"/>
    </source>
</evidence>
<feature type="chain" id="PRO_5016250502" evidence="11">
    <location>
        <begin position="26"/>
        <end position="640"/>
    </location>
</feature>
<dbReference type="Gene3D" id="2.60.120.380">
    <property type="match status" value="1"/>
</dbReference>
<evidence type="ECO:0000256" key="3">
    <source>
        <dbReference type="ARBA" id="ARBA00022525"/>
    </source>
</evidence>
<reference evidence="14 15" key="1">
    <citation type="journal article" date="2018" name="Genet. Mol. Biol.">
        <title>The genome sequence of Dyella jiangningensis FCAV SCS01 from a lignocellulose-decomposing microbial consortium metagenome reveals potential for biotechnological applications.</title>
        <authorList>
            <person name="Desiderato J.G."/>
            <person name="Alvarenga D.O."/>
            <person name="Constancio M.T.L."/>
            <person name="Alves L.M.C."/>
            <person name="Varani A.M."/>
        </authorList>
    </citation>
    <scope>NUCLEOTIDE SEQUENCE [LARGE SCALE GENOMIC DNA]</scope>
    <source>
        <strain evidence="14 15">FCAV SCS01</strain>
    </source>
</reference>
<comment type="subcellular location">
    <subcellularLocation>
        <location evidence="1">Secreted</location>
    </subcellularLocation>
</comment>
<comment type="similarity">
    <text evidence="2 9 10">Belongs to the peptidase S8 family.</text>
</comment>
<keyword evidence="7 9" id="KW-0720">Serine protease</keyword>
<gene>
    <name evidence="14" type="ORF">CA260_04165</name>
</gene>
<sequence>MSYVCLIRRSALVAALSMSISVAFAANTTAPVAKTTINVTSVNATHDRFIVTYRSGTTERANHAAVVQNVAAALTRAGVKLAATRTQSTPVTYQRKLGTGAELVRTSRKLSQQEANALMQQLAADPAVLSVQPDVMMHKTAVTPVVPNDPKYATYQWHMRAGDGTMETIGRDTTSFANRGGANVANAWNLADGTGITVAVLDTGITQHSDLDMSLAASGYDFISDAFVSGRADNSRVPGGWDLGDWTTDPVYTDPTTGCVDASQAEDSSWHGTHVAGTIAELTNNNLGFAGVANKARVLPVRVLGHCGGYTSDIADAITWASGGHVDGVPDNTTPVQVVSMSLGGEGSCTADDATGSAIAGAISRGVTVVVAAGNSNSDSAYFSPASCPGVITVASNGITGKRAFYSNYGTGITVSAPGGGGYANDASSGTIVDAGFVWSTINTGTHAPVAEGYGGMAGTSQATPHVSGVVALMASARKTLGLAPLTPAQVRSVLIGTARAFPSKPDQTIGAGIVDAYAAVVKASNPATTDPTAVQLINGTPVTGLTGSASDTLLYALDVPAGARSLNLRTLGGTGDVSLFVKVGTAPALDGSDATYKSVKPGNSESVVISTPTAGTYYIRVVGVADFNKVTLLGSFIAP</sequence>
<dbReference type="PROSITE" id="PS00138">
    <property type="entry name" value="SUBTILASE_SER"/>
    <property type="match status" value="1"/>
</dbReference>
<dbReference type="PANTHER" id="PTHR43806:SF11">
    <property type="entry name" value="CEREVISIN-RELATED"/>
    <property type="match status" value="1"/>
</dbReference>
<dbReference type="PROSITE" id="PS51892">
    <property type="entry name" value="SUBTILASE"/>
    <property type="match status" value="1"/>
</dbReference>
<keyword evidence="4 9" id="KW-0645">Protease</keyword>
<dbReference type="FunFam" id="3.40.50.200:FF:000022">
    <property type="entry name" value="Extracellular protease"/>
    <property type="match status" value="1"/>
</dbReference>
<evidence type="ECO:0000256" key="2">
    <source>
        <dbReference type="ARBA" id="ARBA00011073"/>
    </source>
</evidence>
<keyword evidence="3" id="KW-0964">Secreted</keyword>
<dbReference type="Gene3D" id="3.40.50.200">
    <property type="entry name" value="Peptidase S8/S53 domain"/>
    <property type="match status" value="1"/>
</dbReference>
<dbReference type="OrthoDB" id="9790784at2"/>